<proteinExistence type="predicted"/>
<comment type="caution">
    <text evidence="1">The sequence shown here is derived from an EMBL/GenBank/DDBJ whole genome shotgun (WGS) entry which is preliminary data.</text>
</comment>
<protein>
    <submittedName>
        <fullName evidence="1">Uncharacterized protein</fullName>
    </submittedName>
</protein>
<organism evidence="1">
    <name type="scientific">marine sediment metagenome</name>
    <dbReference type="NCBI Taxonomy" id="412755"/>
    <lineage>
        <taxon>unclassified sequences</taxon>
        <taxon>metagenomes</taxon>
        <taxon>ecological metagenomes</taxon>
    </lineage>
</organism>
<dbReference type="AlphaFoldDB" id="X0VJA9"/>
<gene>
    <name evidence="1" type="ORF">S01H1_33667</name>
</gene>
<reference evidence="1" key="1">
    <citation type="journal article" date="2014" name="Front. Microbiol.">
        <title>High frequency of phylogenetically diverse reductive dehalogenase-homologous genes in deep subseafloor sedimentary metagenomes.</title>
        <authorList>
            <person name="Kawai M."/>
            <person name="Futagami T."/>
            <person name="Toyoda A."/>
            <person name="Takaki Y."/>
            <person name="Nishi S."/>
            <person name="Hori S."/>
            <person name="Arai W."/>
            <person name="Tsubouchi T."/>
            <person name="Morono Y."/>
            <person name="Uchiyama I."/>
            <person name="Ito T."/>
            <person name="Fujiyama A."/>
            <person name="Inagaki F."/>
            <person name="Takami H."/>
        </authorList>
    </citation>
    <scope>NUCLEOTIDE SEQUENCE</scope>
    <source>
        <strain evidence="1">Expedition CK06-06</strain>
    </source>
</reference>
<dbReference type="EMBL" id="BARS01020911">
    <property type="protein sequence ID" value="GAG12563.1"/>
    <property type="molecule type" value="Genomic_DNA"/>
</dbReference>
<feature type="non-terminal residue" evidence="1">
    <location>
        <position position="1"/>
    </location>
</feature>
<sequence>GSFQVGWNLLRFDWNGATETGSPDSTAIDSIKLEMTYDGNADTDYRVDNIVASTGSIYEIEYYSKYLFKNASGTFLEEVSDTTDTIVLESEGYNCFLYKVLELVAPQIQAEDGVFDYQLYEKKYLEHKKRYQAKYKSEIRTPRTYYYRNTRNLRGRGITTNTQIVRN</sequence>
<evidence type="ECO:0000313" key="1">
    <source>
        <dbReference type="EMBL" id="GAG12563.1"/>
    </source>
</evidence>
<name>X0VJA9_9ZZZZ</name>
<accession>X0VJA9</accession>